<evidence type="ECO:0000259" key="3">
    <source>
        <dbReference type="PROSITE" id="PS51471"/>
    </source>
</evidence>
<feature type="binding site" evidence="1">
    <location>
        <position position="87"/>
    </location>
    <ligand>
        <name>2-oxoglutarate</name>
        <dbReference type="ChEBI" id="CHEBI:16810"/>
    </ligand>
</feature>
<dbReference type="EMBL" id="JMCC02000008">
    <property type="protein sequence ID" value="KIG18838.1"/>
    <property type="molecule type" value="Genomic_DNA"/>
</dbReference>
<feature type="binding site" evidence="1">
    <location>
        <position position="15"/>
    </location>
    <ligand>
        <name>substrate</name>
    </ligand>
</feature>
<reference evidence="4 5" key="1">
    <citation type="submission" date="2014-12" db="EMBL/GenBank/DDBJ databases">
        <title>Genome assembly of Enhygromyxa salina DSM 15201.</title>
        <authorList>
            <person name="Sharma G."/>
            <person name="Subramanian S."/>
        </authorList>
    </citation>
    <scope>NUCLEOTIDE SEQUENCE [LARGE SCALE GENOMIC DNA]</scope>
    <source>
        <strain evidence="4 5">DSM 15201</strain>
    </source>
</reference>
<protein>
    <submittedName>
        <fullName evidence="4">Alkylated DNA repair protein</fullName>
    </submittedName>
</protein>
<dbReference type="InterPro" id="IPR037151">
    <property type="entry name" value="AlkB-like_sf"/>
</dbReference>
<evidence type="ECO:0000313" key="4">
    <source>
        <dbReference type="EMBL" id="KIG18838.1"/>
    </source>
</evidence>
<accession>A0A0C2A632</accession>
<dbReference type="GO" id="GO:0035516">
    <property type="term" value="F:broad specificity oxidative DNA demethylase activity"/>
    <property type="evidence" value="ECO:0007669"/>
    <property type="project" value="TreeGrafter"/>
</dbReference>
<dbReference type="Proteomes" id="UP000031599">
    <property type="component" value="Unassembled WGS sequence"/>
</dbReference>
<feature type="binding site" evidence="1">
    <location>
        <position position="12"/>
    </location>
    <ligand>
        <name>2-oxoglutarate</name>
        <dbReference type="ChEBI" id="CHEBI:16810"/>
    </ligand>
</feature>
<feature type="binding site" evidence="1">
    <location>
        <position position="2"/>
    </location>
    <ligand>
        <name>2-oxoglutarate</name>
        <dbReference type="ChEBI" id="CHEBI:16810"/>
    </ligand>
</feature>
<evidence type="ECO:0000256" key="2">
    <source>
        <dbReference type="SAM" id="MobiDB-lite"/>
    </source>
</evidence>
<dbReference type="SUPFAM" id="SSF51197">
    <property type="entry name" value="Clavaminate synthase-like"/>
    <property type="match status" value="1"/>
</dbReference>
<feature type="domain" description="Fe2OG dioxygenase" evidence="3">
    <location>
        <begin position="1"/>
        <end position="90"/>
    </location>
</feature>
<dbReference type="InterPro" id="IPR032852">
    <property type="entry name" value="ALKBH2"/>
</dbReference>
<feature type="binding site" evidence="1">
    <location>
        <position position="85"/>
    </location>
    <ligand>
        <name>2-oxoglutarate</name>
        <dbReference type="ChEBI" id="CHEBI:16810"/>
    </ligand>
</feature>
<dbReference type="Pfam" id="PF13532">
    <property type="entry name" value="2OG-FeII_Oxy_2"/>
    <property type="match status" value="1"/>
</dbReference>
<name>A0A0C2A632_9BACT</name>
<dbReference type="Gene3D" id="2.60.120.590">
    <property type="entry name" value="Alpha-ketoglutarate-dependent dioxygenase AlkB-like"/>
    <property type="match status" value="1"/>
</dbReference>
<dbReference type="InterPro" id="IPR005123">
    <property type="entry name" value="Oxoglu/Fe-dep_dioxygenase_dom"/>
</dbReference>
<dbReference type="AlphaFoldDB" id="A0A0C2A632"/>
<evidence type="ECO:0000313" key="5">
    <source>
        <dbReference type="Proteomes" id="UP000031599"/>
    </source>
</evidence>
<feature type="binding site" evidence="1">
    <location>
        <position position="81"/>
    </location>
    <ligand>
        <name>2-oxoglutarate</name>
        <dbReference type="ChEBI" id="CHEBI:16810"/>
    </ligand>
</feature>
<feature type="binding site" evidence="1">
    <location>
        <position position="69"/>
    </location>
    <ligand>
        <name>2-oxoglutarate</name>
        <dbReference type="ChEBI" id="CHEBI:16810"/>
    </ligand>
</feature>
<dbReference type="InterPro" id="IPR027450">
    <property type="entry name" value="AlkB-like"/>
</dbReference>
<dbReference type="PANTHER" id="PTHR31573:SF1">
    <property type="entry name" value="DNA OXIDATIVE DEMETHYLASE ALKBH2"/>
    <property type="match status" value="1"/>
</dbReference>
<sequence>MYQDGSHSIAPHADDEDDLDPDAPILMVSLGAVRKFAIKHRATKARHVLHLEDGSLLEMRGLTNTVATHGVPKTKQPVGPRISLTFRRMAGRSVSTHTDPMSLAEIA</sequence>
<dbReference type="PANTHER" id="PTHR31573">
    <property type="entry name" value="ALPHA-KETOGLUTARATE-DEPENDENT DIOXYGENASE ALKB HOMOLOG 2"/>
    <property type="match status" value="1"/>
</dbReference>
<dbReference type="GO" id="GO:0006307">
    <property type="term" value="P:DNA alkylation repair"/>
    <property type="evidence" value="ECO:0007669"/>
    <property type="project" value="TreeGrafter"/>
</dbReference>
<dbReference type="PROSITE" id="PS51471">
    <property type="entry name" value="FE2OG_OXY"/>
    <property type="match status" value="1"/>
</dbReference>
<dbReference type="GO" id="GO:0051747">
    <property type="term" value="F:cytosine C-5 DNA demethylase activity"/>
    <property type="evidence" value="ECO:0007669"/>
    <property type="project" value="TreeGrafter"/>
</dbReference>
<gene>
    <name evidence="4" type="ORF">DB30_07174</name>
</gene>
<dbReference type="GO" id="GO:0008198">
    <property type="term" value="F:ferrous iron binding"/>
    <property type="evidence" value="ECO:0007669"/>
    <property type="project" value="TreeGrafter"/>
</dbReference>
<feature type="region of interest" description="Disordered" evidence="2">
    <location>
        <begin position="1"/>
        <end position="21"/>
    </location>
</feature>
<evidence type="ECO:0000256" key="1">
    <source>
        <dbReference type="PIRSR" id="PIRSR632852-1"/>
    </source>
</evidence>
<proteinExistence type="predicted"/>
<comment type="caution">
    <text evidence="4">The sequence shown here is derived from an EMBL/GenBank/DDBJ whole genome shotgun (WGS) entry which is preliminary data.</text>
</comment>
<organism evidence="4 5">
    <name type="scientific">Enhygromyxa salina</name>
    <dbReference type="NCBI Taxonomy" id="215803"/>
    <lineage>
        <taxon>Bacteria</taxon>
        <taxon>Pseudomonadati</taxon>
        <taxon>Myxococcota</taxon>
        <taxon>Polyangia</taxon>
        <taxon>Nannocystales</taxon>
        <taxon>Nannocystaceae</taxon>
        <taxon>Enhygromyxa</taxon>
    </lineage>
</organism>